<reference evidence="4" key="1">
    <citation type="journal article" date="2019" name="Int. J. Syst. Evol. Microbiol.">
        <title>The Global Catalogue of Microorganisms (GCM) 10K type strain sequencing project: providing services to taxonomists for standard genome sequencing and annotation.</title>
        <authorList>
            <consortium name="The Broad Institute Genomics Platform"/>
            <consortium name="The Broad Institute Genome Sequencing Center for Infectious Disease"/>
            <person name="Wu L."/>
            <person name="Ma J."/>
        </authorList>
    </citation>
    <scope>NUCLEOTIDE SEQUENCE [LARGE SCALE GENOMIC DNA]</scope>
    <source>
        <strain evidence="4">CGMCC 1.16444</strain>
    </source>
</reference>
<dbReference type="InterPro" id="IPR036111">
    <property type="entry name" value="Mal/L-sulfo/L-lacto_DH-like_sf"/>
</dbReference>
<gene>
    <name evidence="3" type="ORF">ACFPFW_10780</name>
</gene>
<keyword evidence="4" id="KW-1185">Reference proteome</keyword>
<dbReference type="EMBL" id="JBHSJF010000006">
    <property type="protein sequence ID" value="MFC5068493.1"/>
    <property type="molecule type" value="Genomic_DNA"/>
</dbReference>
<dbReference type="RefSeq" id="WP_379770655.1">
    <property type="nucleotide sequence ID" value="NZ_JBHSJF010000006.1"/>
</dbReference>
<dbReference type="InterPro" id="IPR043143">
    <property type="entry name" value="Mal/L-sulf/L-lact_DH-like_NADP"/>
</dbReference>
<dbReference type="Proteomes" id="UP001595796">
    <property type="component" value="Unassembled WGS sequence"/>
</dbReference>
<dbReference type="PANTHER" id="PTHR11091:SF0">
    <property type="entry name" value="MALATE DEHYDROGENASE"/>
    <property type="match status" value="1"/>
</dbReference>
<dbReference type="Gene3D" id="1.10.1530.10">
    <property type="match status" value="1"/>
</dbReference>
<accession>A0ABV9Z3T9</accession>
<evidence type="ECO:0000256" key="1">
    <source>
        <dbReference type="ARBA" id="ARBA00006056"/>
    </source>
</evidence>
<comment type="similarity">
    <text evidence="1">Belongs to the LDH2/MDH2 oxidoreductase family.</text>
</comment>
<dbReference type="SUPFAM" id="SSF89733">
    <property type="entry name" value="L-sulfolactate dehydrogenase-like"/>
    <property type="match status" value="1"/>
</dbReference>
<name>A0ABV9Z3T9_9HYPH</name>
<evidence type="ECO:0000313" key="4">
    <source>
        <dbReference type="Proteomes" id="UP001595796"/>
    </source>
</evidence>
<organism evidence="3 4">
    <name type="scientific">Flaviflagellibacter deserti</name>
    <dbReference type="NCBI Taxonomy" id="2267266"/>
    <lineage>
        <taxon>Bacteria</taxon>
        <taxon>Pseudomonadati</taxon>
        <taxon>Pseudomonadota</taxon>
        <taxon>Alphaproteobacteria</taxon>
        <taxon>Hyphomicrobiales</taxon>
        <taxon>Flaviflagellibacter</taxon>
    </lineage>
</organism>
<dbReference type="InterPro" id="IPR043144">
    <property type="entry name" value="Mal/L-sulf/L-lact_DH-like_ah"/>
</dbReference>
<comment type="caution">
    <text evidence="3">The sequence shown here is derived from an EMBL/GenBank/DDBJ whole genome shotgun (WGS) entry which is preliminary data.</text>
</comment>
<dbReference type="Pfam" id="PF02615">
    <property type="entry name" value="Ldh_2"/>
    <property type="match status" value="1"/>
</dbReference>
<sequence>MAINHDFETHIRQAAAILRSWGMTPANAEQTAKVLGWADLRGVESHGIAMLVEYNERRQTRPINMQAVPKIVRQTPVSALVDGDGGLGHVPASFAMALAVEKAKASGVGMVSVRNSGHFGALGCFTSMAAEADLIGIATTSVFGIRVPPTGGAAARFGTDPWSFAAPGDEGKPFLLDMATTTVASGKVRNKVVERQQMPPGWGFDKAGKPTLDPSEVMQGGFLSPLGGTPEGASHKGYGLAVMVNILSSCLSGSTLITDPMHSKQPKGLDVGHFFMAFDPGQFRDVADFRADVKQLCDDLRATPPVDLAKPVLVAGDPERAVMAEREKTGIPIGPGLLRRLHEIARENGAEWFFQHPSTNNTEQLRPIYLSVNPSIS</sequence>
<dbReference type="InterPro" id="IPR003767">
    <property type="entry name" value="Malate/L-lactate_DH-like"/>
</dbReference>
<proteinExistence type="inferred from homology"/>
<evidence type="ECO:0000256" key="2">
    <source>
        <dbReference type="ARBA" id="ARBA00023002"/>
    </source>
</evidence>
<protein>
    <submittedName>
        <fullName evidence="3">Ldh family oxidoreductase</fullName>
    </submittedName>
</protein>
<dbReference type="PANTHER" id="PTHR11091">
    <property type="entry name" value="OXIDOREDUCTASE-RELATED"/>
    <property type="match status" value="1"/>
</dbReference>
<keyword evidence="2" id="KW-0560">Oxidoreductase</keyword>
<evidence type="ECO:0000313" key="3">
    <source>
        <dbReference type="EMBL" id="MFC5068493.1"/>
    </source>
</evidence>
<dbReference type="Gene3D" id="3.30.1370.60">
    <property type="entry name" value="Hypothetical oxidoreductase yiak, domain 2"/>
    <property type="match status" value="1"/>
</dbReference>